<feature type="transmembrane region" description="Helical" evidence="7">
    <location>
        <begin position="109"/>
        <end position="126"/>
    </location>
</feature>
<evidence type="ECO:0000256" key="7">
    <source>
        <dbReference type="SAM" id="Phobius"/>
    </source>
</evidence>
<evidence type="ECO:0000256" key="1">
    <source>
        <dbReference type="ARBA" id="ARBA00004651"/>
    </source>
</evidence>
<evidence type="ECO:0000313" key="8">
    <source>
        <dbReference type="EMBL" id="RPF70513.1"/>
    </source>
</evidence>
<feature type="transmembrane region" description="Helical" evidence="7">
    <location>
        <begin position="195"/>
        <end position="215"/>
    </location>
</feature>
<keyword evidence="3 7" id="KW-0812">Transmembrane</keyword>
<dbReference type="PANTHER" id="PTHR30213">
    <property type="entry name" value="INNER MEMBRANE PROTEIN YHJD"/>
    <property type="match status" value="1"/>
</dbReference>
<organism evidence="8 9">
    <name type="scientific">Aurantiacibacter spongiae</name>
    <dbReference type="NCBI Taxonomy" id="2488860"/>
    <lineage>
        <taxon>Bacteria</taxon>
        <taxon>Pseudomonadati</taxon>
        <taxon>Pseudomonadota</taxon>
        <taxon>Alphaproteobacteria</taxon>
        <taxon>Sphingomonadales</taxon>
        <taxon>Erythrobacteraceae</taxon>
        <taxon>Aurantiacibacter</taxon>
    </lineage>
</organism>
<feature type="region of interest" description="Disordered" evidence="6">
    <location>
        <begin position="292"/>
        <end position="321"/>
    </location>
</feature>
<evidence type="ECO:0000256" key="4">
    <source>
        <dbReference type="ARBA" id="ARBA00022989"/>
    </source>
</evidence>
<dbReference type="OrthoDB" id="9781030at2"/>
<sequence length="321" mass="34373">MSDQKHSNQRGRSATRPAHIPLSGWKDILLRTKDELSDDHVSVVSAGVAFFGLLAAFPAIAATISIAGLIVDPAVIETQIEAWTGALPADAARILQAQARKVATGADTSLGWAALLSTLLAIYGASKGMKTLMEGMNVAYDEDEDRGFVRLNLVALSLTVLLIIALLVAIGFMLGVPILLDAIGISANWEAVLTYARWLVLAIIAVGGLSVLYRYGPSRDDPKWRWITPGSSLAILIWIAGSIGFSFYVRNFGSYNETYGTLGGVIVLLTWLWLSAYIVLLGAELDSEIEHQTRKDTTTGAPEAMGERGAVVADTVGETKE</sequence>
<dbReference type="EMBL" id="RPFZ01000001">
    <property type="protein sequence ID" value="RPF70513.1"/>
    <property type="molecule type" value="Genomic_DNA"/>
</dbReference>
<feature type="transmembrane region" description="Helical" evidence="7">
    <location>
        <begin position="153"/>
        <end position="175"/>
    </location>
</feature>
<name>A0A3N5CNJ3_9SPHN</name>
<evidence type="ECO:0000256" key="5">
    <source>
        <dbReference type="ARBA" id="ARBA00023136"/>
    </source>
</evidence>
<keyword evidence="5 7" id="KW-0472">Membrane</keyword>
<evidence type="ECO:0000256" key="6">
    <source>
        <dbReference type="SAM" id="MobiDB-lite"/>
    </source>
</evidence>
<proteinExistence type="predicted"/>
<keyword evidence="2" id="KW-1003">Cell membrane</keyword>
<dbReference type="Proteomes" id="UP000275232">
    <property type="component" value="Unassembled WGS sequence"/>
</dbReference>
<feature type="transmembrane region" description="Helical" evidence="7">
    <location>
        <begin position="261"/>
        <end position="285"/>
    </location>
</feature>
<feature type="transmembrane region" description="Helical" evidence="7">
    <location>
        <begin position="227"/>
        <end position="249"/>
    </location>
</feature>
<gene>
    <name evidence="8" type="ORF">EG799_01915</name>
</gene>
<reference evidence="8 9" key="1">
    <citation type="submission" date="2018-11" db="EMBL/GenBank/DDBJ databases">
        <title>Erythrobacter spongiae sp. nov., isolated from a marine sponge.</title>
        <authorList>
            <person name="Zhuang L."/>
            <person name="Luo L."/>
        </authorList>
    </citation>
    <scope>NUCLEOTIDE SEQUENCE [LARGE SCALE GENOMIC DNA]</scope>
    <source>
        <strain evidence="8 9">HN-E23</strain>
    </source>
</reference>
<evidence type="ECO:0000256" key="3">
    <source>
        <dbReference type="ARBA" id="ARBA00022692"/>
    </source>
</evidence>
<feature type="transmembrane region" description="Helical" evidence="7">
    <location>
        <begin position="41"/>
        <end position="71"/>
    </location>
</feature>
<evidence type="ECO:0000313" key="9">
    <source>
        <dbReference type="Proteomes" id="UP000275232"/>
    </source>
</evidence>
<accession>A0A3N5CNJ3</accession>
<comment type="subcellular location">
    <subcellularLocation>
        <location evidence="1">Cell membrane</location>
        <topology evidence="1">Multi-pass membrane protein</topology>
    </subcellularLocation>
</comment>
<keyword evidence="4 7" id="KW-1133">Transmembrane helix</keyword>
<dbReference type="NCBIfam" id="TIGR00765">
    <property type="entry name" value="yihY_not_rbn"/>
    <property type="match status" value="1"/>
</dbReference>
<protein>
    <submittedName>
        <fullName evidence="8">YihY/virulence factor BrkB family protein</fullName>
    </submittedName>
</protein>
<dbReference type="PANTHER" id="PTHR30213:SF0">
    <property type="entry name" value="UPF0761 MEMBRANE PROTEIN YIHY"/>
    <property type="match status" value="1"/>
</dbReference>
<dbReference type="AlphaFoldDB" id="A0A3N5CNJ3"/>
<dbReference type="Pfam" id="PF03631">
    <property type="entry name" value="Virul_fac_BrkB"/>
    <property type="match status" value="1"/>
</dbReference>
<dbReference type="InterPro" id="IPR017039">
    <property type="entry name" value="Virul_fac_BrkB"/>
</dbReference>
<dbReference type="PIRSF" id="PIRSF035875">
    <property type="entry name" value="RNase_BN"/>
    <property type="match status" value="1"/>
</dbReference>
<dbReference type="GO" id="GO:0005886">
    <property type="term" value="C:plasma membrane"/>
    <property type="evidence" value="ECO:0007669"/>
    <property type="project" value="UniProtKB-SubCell"/>
</dbReference>
<evidence type="ECO:0000256" key="2">
    <source>
        <dbReference type="ARBA" id="ARBA00022475"/>
    </source>
</evidence>
<comment type="caution">
    <text evidence="8">The sequence shown here is derived from an EMBL/GenBank/DDBJ whole genome shotgun (WGS) entry which is preliminary data.</text>
</comment>
<keyword evidence="9" id="KW-1185">Reference proteome</keyword>